<comment type="caution">
    <text evidence="1">The sequence shown here is derived from an EMBL/GenBank/DDBJ whole genome shotgun (WGS) entry which is preliminary data.</text>
</comment>
<evidence type="ECO:0000313" key="2">
    <source>
        <dbReference type="Proteomes" id="UP001164539"/>
    </source>
</evidence>
<keyword evidence="2" id="KW-1185">Reference proteome</keyword>
<dbReference type="Proteomes" id="UP001164539">
    <property type="component" value="Chromosome 12"/>
</dbReference>
<evidence type="ECO:0000313" key="1">
    <source>
        <dbReference type="EMBL" id="KAJ4704182.1"/>
    </source>
</evidence>
<accession>A0ACC1WYK4</accession>
<name>A0ACC1WYK4_MELAZ</name>
<gene>
    <name evidence="1" type="ORF">OWV82_021131</name>
</gene>
<dbReference type="EMBL" id="CM051405">
    <property type="protein sequence ID" value="KAJ4704182.1"/>
    <property type="molecule type" value="Genomic_DNA"/>
</dbReference>
<organism evidence="1 2">
    <name type="scientific">Melia azedarach</name>
    <name type="common">Chinaberry tree</name>
    <dbReference type="NCBI Taxonomy" id="155640"/>
    <lineage>
        <taxon>Eukaryota</taxon>
        <taxon>Viridiplantae</taxon>
        <taxon>Streptophyta</taxon>
        <taxon>Embryophyta</taxon>
        <taxon>Tracheophyta</taxon>
        <taxon>Spermatophyta</taxon>
        <taxon>Magnoliopsida</taxon>
        <taxon>eudicotyledons</taxon>
        <taxon>Gunneridae</taxon>
        <taxon>Pentapetalae</taxon>
        <taxon>rosids</taxon>
        <taxon>malvids</taxon>
        <taxon>Sapindales</taxon>
        <taxon>Meliaceae</taxon>
        <taxon>Melia</taxon>
    </lineage>
</organism>
<reference evidence="1 2" key="1">
    <citation type="journal article" date="2023" name="Science">
        <title>Complex scaffold remodeling in plant triterpene biosynthesis.</title>
        <authorList>
            <person name="De La Pena R."/>
            <person name="Hodgson H."/>
            <person name="Liu J.C."/>
            <person name="Stephenson M.J."/>
            <person name="Martin A.C."/>
            <person name="Owen C."/>
            <person name="Harkess A."/>
            <person name="Leebens-Mack J."/>
            <person name="Jimenez L.E."/>
            <person name="Osbourn A."/>
            <person name="Sattely E.S."/>
        </authorList>
    </citation>
    <scope>NUCLEOTIDE SEQUENCE [LARGE SCALE GENOMIC DNA]</scope>
    <source>
        <strain evidence="2">cv. JPN11</strain>
        <tissue evidence="1">Leaf</tissue>
    </source>
</reference>
<proteinExistence type="predicted"/>
<sequence length="140" mass="15279">MTEHDHEQEQQLPRVKPPRKRLCLIAVGAILLLLLVLFIIILILSLTVFKPKQPTTQLQSAKLDGIAPRVSFPAIDIQLNLTLDLQILVGNRNHASFKHGSGKSLLLYQGNQVGEADIYPGNDSSKGLNCSSLSAYPSVG</sequence>
<protein>
    <submittedName>
        <fullName evidence="1">Late embryogenesis abundant protein</fullName>
    </submittedName>
</protein>